<dbReference type="NCBIfam" id="TIGR04183">
    <property type="entry name" value="Por_Secre_tail"/>
    <property type="match status" value="1"/>
</dbReference>
<dbReference type="Gene3D" id="2.60.120.200">
    <property type="match status" value="2"/>
</dbReference>
<sequence>MNEFWKALAPLWVSVLFFFIFLPLDIFSQTLFGRAFQHEHDEKCGAVYIEKKQQEQLGVYGTREFFEAWMEDRAEERKKKPEAFRTMDEGIRRIPVVVHVIHNGTPVGEGANIPEAQLLSQIRILNEDFQKRNADAVNTPEEFQGVAGDAQIEFVLAMQDPMGMPTNGINRVEGPKESYSLNDGPLIGELASWPPEEYMNIWVVPLTPPTIGYSSFPESDELPGLDFPPPTRQTDGVTIDYRYFGTGGNALANSRGRTTTHEVGHFLGLRHNWGDGGCGVDDYVDDTPDQDRPNNSCSATPRFSCDSRDMVENFMDYTPDQCMTLFTQGQVERIDVVLAFSPRRHSLLTSRALEAPQLFDNDLSVEAIISPNDFVCSPTAQPEIRVINQGTERVTHARVAIRLNGQLLENRNFDLDIPTGELATLTFGNVSIPTTGENVFEVEILEVNHGPDEDETDNRKQSFPRIAETAAIPYFYQGHQESEKWDFINPDSGMTWEPLSLTIGGESQDLFYMNAYNYNVQGELDYLVSPKLDLSQLNEAQLNFQLSFAPYANEEFQEALIVAVSTDCGNTFDVLQAPYNKRGVSLGTAEASFNEFFPNSEHDFRREVVDLDAYAGFSDVRIAFIAINGFGNNIFIKDIAINEEKIYNYDFEISSFASPLPVTNGDQENESLLITNTGNLAIEHFFLERSTNNSTPEVILFEDIGLGVGETREISLSSSLSEGLNRVSYRIYEPNFDQNPGSEDAIVRYFVQDTVTILSPWRQNFNASDAFTPWIRVNPESNNSKWRVIPLESQQENVAVLENPDSGDSYWLVSPEFDLSMTRSASLFFDWTGGGFDPERSSKMDILVSNDGGVSYTKVWEKEASALNVVGTGNMPNPNTAADYESAYANLSDYAGEGNEKVRVYIRLQNQNDRNAAVYLNNLELYLSENPDPVDPGLNNALIFPNPTDDLFNISFNLTDYEDVNIQFISTTGQVVYDVDYPNTLNQTYTFSKVILSKGLFIVKISSDSITVNKRLIVR</sequence>
<feature type="domain" description="Secretion system C-terminal sorting" evidence="10">
    <location>
        <begin position="943"/>
        <end position="1018"/>
    </location>
</feature>
<evidence type="ECO:0000256" key="8">
    <source>
        <dbReference type="ARBA" id="ARBA00023157"/>
    </source>
</evidence>
<evidence type="ECO:0000259" key="9">
    <source>
        <dbReference type="Pfam" id="PF05572"/>
    </source>
</evidence>
<keyword evidence="12" id="KW-1185">Reference proteome</keyword>
<evidence type="ECO:0000256" key="4">
    <source>
        <dbReference type="ARBA" id="ARBA00022729"/>
    </source>
</evidence>
<evidence type="ECO:0000256" key="3">
    <source>
        <dbReference type="ARBA" id="ARBA00022723"/>
    </source>
</evidence>
<accession>A0ABV9T4A7</accession>
<dbReference type="CDD" id="cd04275">
    <property type="entry name" value="ZnMc_pappalysin_like"/>
    <property type="match status" value="1"/>
</dbReference>
<evidence type="ECO:0000256" key="5">
    <source>
        <dbReference type="ARBA" id="ARBA00022801"/>
    </source>
</evidence>
<dbReference type="InterPro" id="IPR013783">
    <property type="entry name" value="Ig-like_fold"/>
</dbReference>
<organism evidence="11 12">
    <name type="scientific">Negadavirga shengliensis</name>
    <dbReference type="NCBI Taxonomy" id="1389218"/>
    <lineage>
        <taxon>Bacteria</taxon>
        <taxon>Pseudomonadati</taxon>
        <taxon>Bacteroidota</taxon>
        <taxon>Cytophagia</taxon>
        <taxon>Cytophagales</taxon>
        <taxon>Cyclobacteriaceae</taxon>
        <taxon>Negadavirga</taxon>
    </lineage>
</organism>
<dbReference type="Proteomes" id="UP001595818">
    <property type="component" value="Unassembled WGS sequence"/>
</dbReference>
<dbReference type="GO" id="GO:0008237">
    <property type="term" value="F:metallopeptidase activity"/>
    <property type="evidence" value="ECO:0007669"/>
    <property type="project" value="UniProtKB-KW"/>
</dbReference>
<keyword evidence="4" id="KW-0732">Signal</keyword>
<evidence type="ECO:0000259" key="10">
    <source>
        <dbReference type="Pfam" id="PF18962"/>
    </source>
</evidence>
<keyword evidence="7 11" id="KW-0482">Metalloprotease</keyword>
<evidence type="ECO:0000256" key="2">
    <source>
        <dbReference type="ARBA" id="ARBA00022670"/>
    </source>
</evidence>
<dbReference type="InterPro" id="IPR008754">
    <property type="entry name" value="Peptidase_M43"/>
</dbReference>
<evidence type="ECO:0000313" key="11">
    <source>
        <dbReference type="EMBL" id="MFC4873577.1"/>
    </source>
</evidence>
<comment type="similarity">
    <text evidence="1">Belongs to the peptidase M43B family.</text>
</comment>
<gene>
    <name evidence="11" type="ORF">ACFPFU_17885</name>
</gene>
<evidence type="ECO:0000256" key="1">
    <source>
        <dbReference type="ARBA" id="ARBA00008721"/>
    </source>
</evidence>
<dbReference type="PANTHER" id="PTHR47466:SF1">
    <property type="entry name" value="METALLOPROTEASE MEP1 (AFU_ORTHOLOGUE AFUA_1G07730)-RELATED"/>
    <property type="match status" value="1"/>
</dbReference>
<dbReference type="Gene3D" id="3.40.390.10">
    <property type="entry name" value="Collagenase (Catalytic Domain)"/>
    <property type="match status" value="1"/>
</dbReference>
<dbReference type="InterPro" id="IPR026444">
    <property type="entry name" value="Secre_tail"/>
</dbReference>
<dbReference type="SUPFAM" id="SSF55486">
    <property type="entry name" value="Metalloproteases ('zincins'), catalytic domain"/>
    <property type="match status" value="1"/>
</dbReference>
<name>A0ABV9T4A7_9BACT</name>
<proteinExistence type="inferred from homology"/>
<protein>
    <submittedName>
        <fullName evidence="11">M43 family zinc metalloprotease</fullName>
    </submittedName>
</protein>
<evidence type="ECO:0000256" key="6">
    <source>
        <dbReference type="ARBA" id="ARBA00022833"/>
    </source>
</evidence>
<feature type="domain" description="Peptidase M43 pregnancy-associated plasma-A" evidence="9">
    <location>
        <begin position="192"/>
        <end position="338"/>
    </location>
</feature>
<dbReference type="Pfam" id="PF18962">
    <property type="entry name" value="Por_Secre_tail"/>
    <property type="match status" value="1"/>
</dbReference>
<dbReference type="EMBL" id="JBHSJJ010000011">
    <property type="protein sequence ID" value="MFC4873577.1"/>
    <property type="molecule type" value="Genomic_DNA"/>
</dbReference>
<dbReference type="InterPro" id="IPR024079">
    <property type="entry name" value="MetalloPept_cat_dom_sf"/>
</dbReference>
<reference evidence="12" key="1">
    <citation type="journal article" date="2019" name="Int. J. Syst. Evol. Microbiol.">
        <title>The Global Catalogue of Microorganisms (GCM) 10K type strain sequencing project: providing services to taxonomists for standard genome sequencing and annotation.</title>
        <authorList>
            <consortium name="The Broad Institute Genomics Platform"/>
            <consortium name="The Broad Institute Genome Sequencing Center for Infectious Disease"/>
            <person name="Wu L."/>
            <person name="Ma J."/>
        </authorList>
    </citation>
    <scope>NUCLEOTIDE SEQUENCE [LARGE SCALE GENOMIC DNA]</scope>
    <source>
        <strain evidence="12">CGMCC 4.7466</strain>
    </source>
</reference>
<dbReference type="RefSeq" id="WP_377066569.1">
    <property type="nucleotide sequence ID" value="NZ_JBHSJJ010000011.1"/>
</dbReference>
<dbReference type="Gene3D" id="2.60.40.10">
    <property type="entry name" value="Immunoglobulins"/>
    <property type="match status" value="1"/>
</dbReference>
<comment type="caution">
    <text evidence="11">The sequence shown here is derived from an EMBL/GenBank/DDBJ whole genome shotgun (WGS) entry which is preliminary data.</text>
</comment>
<evidence type="ECO:0000313" key="12">
    <source>
        <dbReference type="Proteomes" id="UP001595818"/>
    </source>
</evidence>
<keyword evidence="3" id="KW-0479">Metal-binding</keyword>
<keyword evidence="8" id="KW-1015">Disulfide bond</keyword>
<keyword evidence="5" id="KW-0378">Hydrolase</keyword>
<dbReference type="NCBIfam" id="NF038128">
    <property type="entry name" value="choice_anch_J"/>
    <property type="match status" value="1"/>
</dbReference>
<dbReference type="Pfam" id="PF05572">
    <property type="entry name" value="Peptidase_M43"/>
    <property type="match status" value="1"/>
</dbReference>
<keyword evidence="6" id="KW-0862">Zinc</keyword>
<dbReference type="PANTHER" id="PTHR47466">
    <property type="match status" value="1"/>
</dbReference>
<keyword evidence="2" id="KW-0645">Protease</keyword>
<evidence type="ECO:0000256" key="7">
    <source>
        <dbReference type="ARBA" id="ARBA00023049"/>
    </source>
</evidence>